<organism evidence="1 2">
    <name type="scientific">Bacillus phage BCD7</name>
    <dbReference type="NCBI Taxonomy" id="1136534"/>
    <lineage>
        <taxon>Viruses</taxon>
        <taxon>Duplodnaviria</taxon>
        <taxon>Heunggongvirae</taxon>
        <taxon>Uroviricota</taxon>
        <taxon>Caudoviricetes</taxon>
        <taxon>Becedseptimavirus</taxon>
        <taxon>Becedseptimavirus BCD7</taxon>
    </lineage>
</organism>
<dbReference type="RefSeq" id="YP_007005871.1">
    <property type="nucleotide sequence ID" value="NC_019515.1"/>
</dbReference>
<accession>J9PUC4</accession>
<proteinExistence type="predicted"/>
<evidence type="ECO:0000313" key="1">
    <source>
        <dbReference type="EMBL" id="AEZ50467.1"/>
    </source>
</evidence>
<evidence type="ECO:0000313" key="2">
    <source>
        <dbReference type="Proteomes" id="UP000006298"/>
    </source>
</evidence>
<keyword evidence="2" id="KW-1185">Reference proteome</keyword>
<dbReference type="EMBL" id="JN712910">
    <property type="protein sequence ID" value="AEZ50467.1"/>
    <property type="molecule type" value="Genomic_DNA"/>
</dbReference>
<gene>
    <name evidence="1" type="ORF">BCD7_0020</name>
</gene>
<reference evidence="1 2" key="1">
    <citation type="submission" date="2011-09" db="EMBL/GenBank/DDBJ databases">
        <title>Complete Genome Sequence of Bacillus cereus Bacteriophage BCD7.</title>
        <authorList>
            <person name="Lee J.-H."/>
            <person name="Shin H."/>
            <person name="Son B."/>
            <person name="Ryu S."/>
        </authorList>
    </citation>
    <scope>NUCLEOTIDE SEQUENCE [LARGE SCALE GENOMIC DNA]</scope>
</reference>
<protein>
    <submittedName>
        <fullName evidence="1">Uncharacterized protein</fullName>
    </submittedName>
</protein>
<name>J9PUC4_9CAUD</name>
<dbReference type="GeneID" id="14011539"/>
<dbReference type="KEGG" id="vg:14011539"/>
<sequence>MSSNTEGTKFFSLELAQGNKSFNINADLSDLQIDRIIDNVLIPTFNYNYQRQQANEAIQGDLKSKPIPGGASMQHPTAKIKLNNIMDAKRVPAGIRELARKEWSERELEKGYQETVAGVDPCRTEYNEEVKIKQVSKEEFKGRKRKVDLQGSHGTSSMADLLGDKKLADLTSKMGLSPKQYETKDETVSGEKSFGDVKESDKEQDFFRTGIKHKGDKLVYRCGYNCPNCGNSGRHYIPEGHENVSCHNCQTPLEVEPATLKGNGTTDEYRDANGNFTIANTIAMNKYNRLIQAGVINTDLHKK</sequence>
<dbReference type="OrthoDB" id="39246at10239"/>
<dbReference type="Proteomes" id="UP000006298">
    <property type="component" value="Segment"/>
</dbReference>